<dbReference type="AlphaFoldDB" id="A0A9J6S4N4"/>
<name>A0A9J6S4N4_KLEPN</name>
<organism evidence="1">
    <name type="scientific">Klebsiella pneumoniae</name>
    <dbReference type="NCBI Taxonomy" id="573"/>
    <lineage>
        <taxon>Bacteria</taxon>
        <taxon>Pseudomonadati</taxon>
        <taxon>Pseudomonadota</taxon>
        <taxon>Gammaproteobacteria</taxon>
        <taxon>Enterobacterales</taxon>
        <taxon>Enterobacteriaceae</taxon>
        <taxon>Klebsiella/Raoultella group</taxon>
        <taxon>Klebsiella</taxon>
        <taxon>Klebsiella pneumoniae complex</taxon>
    </lineage>
</organism>
<sequence length="658" mass="75891">MSWQENLINKLAMKEKIVYMVYDPFGLCFEPAIAKKIAESGVFFGDVNDSISLRLIFEEWADSFVHNALLIRISDKNQYIPFDIMRTAIKVDFHIDKFIPCLDSDVLGLIDSQHYQYLMDVTSAYRVGKLNYLDSMDFILRHIYKIAPEIIQTDVDLIRLLIRKHYLGIEMPQAIERRLISILSMQAKFKEWDFTRLIPNRAEFFTFLQRQWAFYLETQVFDNEIRRSLQSDEHLIVPFDDHDIRVFVDNLFADGILKAIEFEGLSETHWAWVGVIGDNQCSDFLRFEHLLTKLEKIFSNPDGNLFNEGFWGEVSQESGVLNANSYLLMDKLCDANKERLIQVNNNINRYFETWLLNSFGRLISTPSINNPNMVHKIPAWLAQKIHQGEKVCLLVMDGMGFQQWTRIKSCLAELNNIRFEESFSFAWVPTITSISRQALFSGKRPQLFSESLLTTDKEAALWRSFWDDQGLMQNEITFEKKVEKNATLESFTDLFHSPSLKAIGFVINFIDEQMHGMKAGMSGLNAVLDNWLKTWGFSLKINALIDFGFTVVVTSDHGNQEAVGEGWKNEGVKAETKGERVRLYRQPVNYSSDNENVLEWPAKKFGLPSDIYPLVSKGHHAFIQSGKKVVGHGGISLHEVVVPFVTITRRNDAKESEF</sequence>
<proteinExistence type="predicted"/>
<protein>
    <submittedName>
        <fullName evidence="1">BREX-3 system phosphatase PglZ</fullName>
    </submittedName>
</protein>
<dbReference type="Pfam" id="PF08665">
    <property type="entry name" value="PglZ"/>
    <property type="match status" value="1"/>
</dbReference>
<accession>A0A9J6S4N4</accession>
<gene>
    <name evidence="1" type="primary">pglZ</name>
    <name evidence="1" type="ORF">GJJ18_21650</name>
</gene>
<dbReference type="EMBL" id="WJWF01000025">
    <property type="protein sequence ID" value="MRL38039.1"/>
    <property type="molecule type" value="Genomic_DNA"/>
</dbReference>
<comment type="caution">
    <text evidence="1">The sequence shown here is derived from an EMBL/GenBank/DDBJ whole genome shotgun (WGS) entry which is preliminary data.</text>
</comment>
<evidence type="ECO:0000313" key="1">
    <source>
        <dbReference type="EMBL" id="MRL38039.1"/>
    </source>
</evidence>
<reference evidence="1" key="1">
    <citation type="submission" date="2019-10" db="EMBL/GenBank/DDBJ databases">
        <title>Molecular typing, antibiotic resistance determination and virulence profiling for 36 multidrug-resistant clinical Klebsiella pneumoniae isolates using second- and third-generation sequencing.</title>
        <authorList>
            <person name="Shelenkov A."/>
            <person name="Mikhaylova Y."/>
            <person name="Yanushevich Y."/>
            <person name="Samoilov A."/>
            <person name="Petrova L."/>
            <person name="Fomina V."/>
            <person name="Gusarov V."/>
            <person name="Zamyatin M."/>
            <person name="Shagin D."/>
        </authorList>
    </citation>
    <scope>NUCLEOTIDE SEQUENCE [LARGE SCALE GENOMIC DNA]</scope>
    <source>
        <strain evidence="1">CriePir115</strain>
    </source>
</reference>
<dbReference type="NCBIfam" id="NF033449">
    <property type="entry name" value="BREX_PglZ_3"/>
    <property type="match status" value="1"/>
</dbReference>